<comment type="caution">
    <text evidence="2">The sequence shown here is derived from an EMBL/GenBank/DDBJ whole genome shotgun (WGS) entry which is preliminary data.</text>
</comment>
<dbReference type="EMBL" id="JAUEPR010000027">
    <property type="protein sequence ID" value="KAK0474440.1"/>
    <property type="molecule type" value="Genomic_DNA"/>
</dbReference>
<protein>
    <submittedName>
        <fullName evidence="2">Uncharacterized protein</fullName>
    </submittedName>
</protein>
<accession>A0AA39NZA6</accession>
<keyword evidence="1" id="KW-0472">Membrane</keyword>
<keyword evidence="1" id="KW-1133">Transmembrane helix</keyword>
<organism evidence="2 3">
    <name type="scientific">Armillaria novae-zelandiae</name>
    <dbReference type="NCBI Taxonomy" id="153914"/>
    <lineage>
        <taxon>Eukaryota</taxon>
        <taxon>Fungi</taxon>
        <taxon>Dikarya</taxon>
        <taxon>Basidiomycota</taxon>
        <taxon>Agaricomycotina</taxon>
        <taxon>Agaricomycetes</taxon>
        <taxon>Agaricomycetidae</taxon>
        <taxon>Agaricales</taxon>
        <taxon>Marasmiineae</taxon>
        <taxon>Physalacriaceae</taxon>
        <taxon>Armillaria</taxon>
    </lineage>
</organism>
<feature type="transmembrane region" description="Helical" evidence="1">
    <location>
        <begin position="272"/>
        <end position="296"/>
    </location>
</feature>
<name>A0AA39NZA6_9AGAR</name>
<reference evidence="2" key="1">
    <citation type="submission" date="2023-06" db="EMBL/GenBank/DDBJ databases">
        <authorList>
            <consortium name="Lawrence Berkeley National Laboratory"/>
            <person name="Ahrendt S."/>
            <person name="Sahu N."/>
            <person name="Indic B."/>
            <person name="Wong-Bajracharya J."/>
            <person name="Merenyi Z."/>
            <person name="Ke H.-M."/>
            <person name="Monk M."/>
            <person name="Kocsube S."/>
            <person name="Drula E."/>
            <person name="Lipzen A."/>
            <person name="Balint B."/>
            <person name="Henrissat B."/>
            <person name="Andreopoulos B."/>
            <person name="Martin F.M."/>
            <person name="Harder C.B."/>
            <person name="Rigling D."/>
            <person name="Ford K.L."/>
            <person name="Foster G.D."/>
            <person name="Pangilinan J."/>
            <person name="Papanicolaou A."/>
            <person name="Barry K."/>
            <person name="LaButti K."/>
            <person name="Viragh M."/>
            <person name="Koriabine M."/>
            <person name="Yan M."/>
            <person name="Riley R."/>
            <person name="Champramary S."/>
            <person name="Plett K.L."/>
            <person name="Tsai I.J."/>
            <person name="Slot J."/>
            <person name="Sipos G."/>
            <person name="Plett J."/>
            <person name="Nagy L.G."/>
            <person name="Grigoriev I.V."/>
        </authorList>
    </citation>
    <scope>NUCLEOTIDE SEQUENCE</scope>
    <source>
        <strain evidence="2">ICMP 16352</strain>
    </source>
</reference>
<keyword evidence="3" id="KW-1185">Reference proteome</keyword>
<sequence length="320" mass="35883">MAGRRSPSRVCFCFVTTISFFTVFPALWISKALRISAANRGPASTFNYVPFDQGLERRRIYVDAMLTSVDFPGMTMAVEWSVAIDQCTANNCTTVNIFVDATTQVFCHDSREASISDTYNNNMSINPTLVSSGYYIGKDGLWKPQTRHSPVRTEIHVFTSYSYAPGLKGYRCSGLFCYPFDRYRAYTSFFGREALTNRAAPLGIMTKSGSVVGLEMTIPRIRDDEATVIVQRTTIVVAYCLILIITFWLITLMITLLTITTVVFRFRQKNEIVIVPIGTVFADILGLLPCLILLSISVRTSYYSDLNTPLAICMIGHRDD</sequence>
<dbReference type="Proteomes" id="UP001175227">
    <property type="component" value="Unassembled WGS sequence"/>
</dbReference>
<evidence type="ECO:0000256" key="1">
    <source>
        <dbReference type="SAM" id="Phobius"/>
    </source>
</evidence>
<evidence type="ECO:0000313" key="2">
    <source>
        <dbReference type="EMBL" id="KAK0474440.1"/>
    </source>
</evidence>
<gene>
    <name evidence="2" type="ORF">IW261DRAFT_1498987</name>
</gene>
<proteinExistence type="predicted"/>
<dbReference type="AlphaFoldDB" id="A0AA39NZA6"/>
<evidence type="ECO:0000313" key="3">
    <source>
        <dbReference type="Proteomes" id="UP001175227"/>
    </source>
</evidence>
<feature type="transmembrane region" description="Helical" evidence="1">
    <location>
        <begin position="236"/>
        <end position="260"/>
    </location>
</feature>
<keyword evidence="1" id="KW-0812">Transmembrane</keyword>